<dbReference type="EMBL" id="FO082054">
    <property type="protein sequence ID" value="CCE88948.1"/>
    <property type="molecule type" value="Genomic_DNA"/>
</dbReference>
<dbReference type="GO" id="GO:0005634">
    <property type="term" value="C:nucleus"/>
    <property type="evidence" value="ECO:0007669"/>
    <property type="project" value="TreeGrafter"/>
</dbReference>
<evidence type="ECO:0000313" key="5">
    <source>
        <dbReference type="Proteomes" id="UP000005222"/>
    </source>
</evidence>
<evidence type="ECO:0000313" key="4">
    <source>
        <dbReference type="EMBL" id="CCE88948.1"/>
    </source>
</evidence>
<gene>
    <name evidence="4" type="primary">Piso0_001742</name>
    <name evidence="4" type="ORF">GNLVRS01_PISO0F13073g</name>
</gene>
<evidence type="ECO:0000256" key="2">
    <source>
        <dbReference type="SAM" id="MobiDB-lite"/>
    </source>
</evidence>
<dbReference type="SUPFAM" id="SSF49785">
    <property type="entry name" value="Galactose-binding domain-like"/>
    <property type="match status" value="1"/>
</dbReference>
<proteinExistence type="inferred from homology"/>
<dbReference type="OrthoDB" id="2635at2759"/>
<feature type="region of interest" description="Disordered" evidence="2">
    <location>
        <begin position="1"/>
        <end position="39"/>
    </location>
</feature>
<evidence type="ECO:0000256" key="1">
    <source>
        <dbReference type="ARBA" id="ARBA00025788"/>
    </source>
</evidence>
<comment type="similarity">
    <text evidence="1">Belongs to the PITHD1 family.</text>
</comment>
<dbReference type="PANTHER" id="PTHR12175:SF1">
    <property type="entry name" value="PITH DOMAIN-CONTAINING PROTEIN 1"/>
    <property type="match status" value="1"/>
</dbReference>
<dbReference type="GO" id="GO:0005737">
    <property type="term" value="C:cytoplasm"/>
    <property type="evidence" value="ECO:0007669"/>
    <property type="project" value="UniProtKB-ARBA"/>
</dbReference>
<dbReference type="Proteomes" id="UP000005222">
    <property type="component" value="Chromosome F"/>
</dbReference>
<evidence type="ECO:0000259" key="3">
    <source>
        <dbReference type="PROSITE" id="PS51532"/>
    </source>
</evidence>
<dbReference type="Pfam" id="PF06201">
    <property type="entry name" value="PITH"/>
    <property type="match status" value="1"/>
</dbReference>
<feature type="compositionally biased region" description="Basic and acidic residues" evidence="2">
    <location>
        <begin position="1"/>
        <end position="27"/>
    </location>
</feature>
<organism evidence="4 5">
    <name type="scientific">Pichia sorbitophila (strain ATCC MYA-4447 / BCRC 22081 / CBS 7064 / NBRC 10061 / NRRL Y-12695)</name>
    <name type="common">Hybrid yeast</name>
    <dbReference type="NCBI Taxonomy" id="559304"/>
    <lineage>
        <taxon>Eukaryota</taxon>
        <taxon>Fungi</taxon>
        <taxon>Dikarya</taxon>
        <taxon>Ascomycota</taxon>
        <taxon>Saccharomycotina</taxon>
        <taxon>Pichiomycetes</taxon>
        <taxon>Debaryomycetaceae</taxon>
        <taxon>Millerozyma</taxon>
    </lineage>
</organism>
<dbReference type="Gene3D" id="2.60.120.470">
    <property type="entry name" value="PITH domain"/>
    <property type="match status" value="1"/>
</dbReference>
<dbReference type="AlphaFoldDB" id="G8YLL4"/>
<dbReference type="eggNOG" id="KOG1730">
    <property type="taxonomic scope" value="Eukaryota"/>
</dbReference>
<dbReference type="InterPro" id="IPR037047">
    <property type="entry name" value="PITH_dom_sf"/>
</dbReference>
<keyword evidence="5" id="KW-1185">Reference proteome</keyword>
<dbReference type="PROSITE" id="PS51532">
    <property type="entry name" value="PITH"/>
    <property type="match status" value="1"/>
</dbReference>
<dbReference type="OMA" id="SHEVTIC"/>
<dbReference type="HOGENOM" id="CLU_072377_2_0_1"/>
<sequence length="239" mass="26648">MSCEHEHTHGHGGHDGHGGHGDHDGHSHVAPVPTSASQSLLSKVDVPHVRALNMANPPEEVQKLFKTQADKYRLKPVVRSDCDAQLILHIPFVNSSVKLHSLILRTNGDKYCPKTIKLWKNDKAVDFDNCTSKRPTWTLTHPLVGVAFNDDVPEVLESDDSFVEHFLPRHLFTGVQHLTVFVEDIHDDSEDESHLHYVELRGEASELSKDPVITLYESAPNPADHKRLALGESSHVSLD</sequence>
<accession>G8YLL4</accession>
<feature type="domain" description="PITH" evidence="3">
    <location>
        <begin position="29"/>
        <end position="220"/>
    </location>
</feature>
<dbReference type="PANTHER" id="PTHR12175">
    <property type="entry name" value="AD039 HT014 THIOREDOXIN FAMILY TRP26"/>
    <property type="match status" value="1"/>
</dbReference>
<dbReference type="InterPro" id="IPR045099">
    <property type="entry name" value="PITH1-like"/>
</dbReference>
<dbReference type="InterPro" id="IPR010400">
    <property type="entry name" value="PITH_dom"/>
</dbReference>
<dbReference type="InParanoid" id="G8YLL4"/>
<name>G8YLL4_PICSO</name>
<protein>
    <submittedName>
        <fullName evidence="4">Piso0_001742 protein</fullName>
    </submittedName>
</protein>
<reference evidence="4 5" key="1">
    <citation type="journal article" date="2012" name="G3 (Bethesda)">
        <title>Pichia sorbitophila, an interspecies yeast hybrid reveals early steps of genome resolution following polyploidization.</title>
        <authorList>
            <person name="Leh Louis V."/>
            <person name="Despons L."/>
            <person name="Friedrich A."/>
            <person name="Martin T."/>
            <person name="Durrens P."/>
            <person name="Casaregola S."/>
            <person name="Neuveglise C."/>
            <person name="Fairhead C."/>
            <person name="Marck C."/>
            <person name="Cruz J.A."/>
            <person name="Straub M.L."/>
            <person name="Kugler V."/>
            <person name="Sacerdot C."/>
            <person name="Uzunov Z."/>
            <person name="Thierry A."/>
            <person name="Weiss S."/>
            <person name="Bleykasten C."/>
            <person name="De Montigny J."/>
            <person name="Jacques N."/>
            <person name="Jung P."/>
            <person name="Lemaire M."/>
            <person name="Mallet S."/>
            <person name="Morel G."/>
            <person name="Richard G.F."/>
            <person name="Sarkar A."/>
            <person name="Savel G."/>
            <person name="Schacherer J."/>
            <person name="Seret M.L."/>
            <person name="Talla E."/>
            <person name="Samson G."/>
            <person name="Jubin C."/>
            <person name="Poulain J."/>
            <person name="Vacherie B."/>
            <person name="Barbe V."/>
            <person name="Pelletier E."/>
            <person name="Sherman D.J."/>
            <person name="Westhof E."/>
            <person name="Weissenbach J."/>
            <person name="Baret P.V."/>
            <person name="Wincker P."/>
            <person name="Gaillardin C."/>
            <person name="Dujon B."/>
            <person name="Souciet J.L."/>
        </authorList>
    </citation>
    <scope>NUCLEOTIDE SEQUENCE [LARGE SCALE GENOMIC DNA]</scope>
    <source>
        <strain evidence="5">ATCC MYA-4447 / BCRC 22081 / CBS 7064 / NBRC 10061 / NRRL Y-12695</strain>
    </source>
</reference>
<dbReference type="InterPro" id="IPR008979">
    <property type="entry name" value="Galactose-bd-like_sf"/>
</dbReference>